<evidence type="ECO:0000259" key="6">
    <source>
        <dbReference type="Pfam" id="PF04893"/>
    </source>
</evidence>
<organism evidence="7 8">
    <name type="scientific">Rhodovulum sulfidophilum</name>
    <name type="common">Rhodobacter sulfidophilus</name>
    <dbReference type="NCBI Taxonomy" id="35806"/>
    <lineage>
        <taxon>Bacteria</taxon>
        <taxon>Pseudomonadati</taxon>
        <taxon>Pseudomonadota</taxon>
        <taxon>Alphaproteobacteria</taxon>
        <taxon>Rhodobacterales</taxon>
        <taxon>Paracoccaceae</taxon>
        <taxon>Rhodovulum</taxon>
    </lineage>
</organism>
<name>A0A2W5N6V6_RHOSU</name>
<accession>A0A2W5N6V6</accession>
<reference evidence="7 8" key="1">
    <citation type="submission" date="2017-08" db="EMBL/GenBank/DDBJ databases">
        <title>Infants hospitalized years apart are colonized by the same room-sourced microbial strains.</title>
        <authorList>
            <person name="Brooks B."/>
            <person name="Olm M.R."/>
            <person name="Firek B.A."/>
            <person name="Baker R."/>
            <person name="Thomas B.C."/>
            <person name="Morowitz M.J."/>
            <person name="Banfield J.F."/>
        </authorList>
    </citation>
    <scope>NUCLEOTIDE SEQUENCE [LARGE SCALE GENOMIC DNA]</scope>
    <source>
        <strain evidence="7">S2_005_002_R2_34</strain>
    </source>
</reference>
<feature type="transmembrane region" description="Helical" evidence="5">
    <location>
        <begin position="171"/>
        <end position="195"/>
    </location>
</feature>
<evidence type="ECO:0000313" key="7">
    <source>
        <dbReference type="EMBL" id="PZQ49231.1"/>
    </source>
</evidence>
<feature type="transmembrane region" description="Helical" evidence="5">
    <location>
        <begin position="108"/>
        <end position="128"/>
    </location>
</feature>
<gene>
    <name evidence="7" type="ORF">DI556_11815</name>
</gene>
<dbReference type="Pfam" id="PF04893">
    <property type="entry name" value="Yip1"/>
    <property type="match status" value="1"/>
</dbReference>
<evidence type="ECO:0000256" key="5">
    <source>
        <dbReference type="SAM" id="Phobius"/>
    </source>
</evidence>
<dbReference type="EMBL" id="QFPW01000008">
    <property type="protein sequence ID" value="PZQ49231.1"/>
    <property type="molecule type" value="Genomic_DNA"/>
</dbReference>
<dbReference type="InterPro" id="IPR006977">
    <property type="entry name" value="Yip1_dom"/>
</dbReference>
<evidence type="ECO:0000313" key="8">
    <source>
        <dbReference type="Proteomes" id="UP000249185"/>
    </source>
</evidence>
<sequence>MADDYRAATAFWRDLALETVSRPRLAARRLIDLRLPAATLIEAAVGVTCLGILLAFATARVGGAMIDPISARLLSMPFLAAAMEFGVMLLITWLTWKIGGLFGGKGGLGGAATLVIWLNAMLLFAQVAQLVALAFLPALAAAIALVGMGLSLWIFANFVTELHDFENPLMVMGAVVLTGLVLLIAVGLLFAMLGLTPHEVG</sequence>
<feature type="transmembrane region" description="Helical" evidence="5">
    <location>
        <begin position="33"/>
        <end position="56"/>
    </location>
</feature>
<proteinExistence type="predicted"/>
<protein>
    <recommendedName>
        <fullName evidence="6">Yip1 domain-containing protein</fullName>
    </recommendedName>
</protein>
<feature type="transmembrane region" description="Helical" evidence="5">
    <location>
        <begin position="134"/>
        <end position="159"/>
    </location>
</feature>
<comment type="caution">
    <text evidence="7">The sequence shown here is derived from an EMBL/GenBank/DDBJ whole genome shotgun (WGS) entry which is preliminary data.</text>
</comment>
<comment type="subcellular location">
    <subcellularLocation>
        <location evidence="1">Membrane</location>
        <topology evidence="1">Multi-pass membrane protein</topology>
    </subcellularLocation>
</comment>
<feature type="domain" description="Yip1" evidence="6">
    <location>
        <begin position="19"/>
        <end position="187"/>
    </location>
</feature>
<evidence type="ECO:0000256" key="1">
    <source>
        <dbReference type="ARBA" id="ARBA00004141"/>
    </source>
</evidence>
<evidence type="ECO:0000256" key="2">
    <source>
        <dbReference type="ARBA" id="ARBA00022692"/>
    </source>
</evidence>
<evidence type="ECO:0000256" key="4">
    <source>
        <dbReference type="ARBA" id="ARBA00023136"/>
    </source>
</evidence>
<keyword evidence="3 5" id="KW-1133">Transmembrane helix</keyword>
<dbReference type="Proteomes" id="UP000249185">
    <property type="component" value="Unassembled WGS sequence"/>
</dbReference>
<keyword evidence="4 5" id="KW-0472">Membrane</keyword>
<evidence type="ECO:0000256" key="3">
    <source>
        <dbReference type="ARBA" id="ARBA00022989"/>
    </source>
</evidence>
<keyword evidence="2 5" id="KW-0812">Transmembrane</keyword>
<dbReference type="AlphaFoldDB" id="A0A2W5N6V6"/>
<dbReference type="GO" id="GO:0016020">
    <property type="term" value="C:membrane"/>
    <property type="evidence" value="ECO:0007669"/>
    <property type="project" value="UniProtKB-SubCell"/>
</dbReference>
<feature type="transmembrane region" description="Helical" evidence="5">
    <location>
        <begin position="76"/>
        <end position="96"/>
    </location>
</feature>